<evidence type="ECO:0000256" key="1">
    <source>
        <dbReference type="SAM" id="MobiDB-lite"/>
    </source>
</evidence>
<accession>A0A448XHI2</accession>
<keyword evidence="3" id="KW-1185">Reference proteome</keyword>
<proteinExistence type="predicted"/>
<sequence>MAISQPIYPLRTDVFEVSGLSADGREHLCGYIDPAETAHLDRFILFCQPLGSNKISSAASSLSASQSSPNRLVGIRLRWTRPDSDWESGLQTAKMQITGGLVRLSDRWPPVSESRMGSFMRWRRPEQDFTSEPNEATTPPLTVNSGEAEHLEEDVREEAEEESGETIIENSVKVNSAQTDRKSDITRRTERGEGISGSQAEYEASGISLQRLIISRSTH</sequence>
<feature type="compositionally biased region" description="Basic and acidic residues" evidence="1">
    <location>
        <begin position="179"/>
        <end position="193"/>
    </location>
</feature>
<organism evidence="2 3">
    <name type="scientific">Protopolystoma xenopodis</name>
    <dbReference type="NCBI Taxonomy" id="117903"/>
    <lineage>
        <taxon>Eukaryota</taxon>
        <taxon>Metazoa</taxon>
        <taxon>Spiralia</taxon>
        <taxon>Lophotrochozoa</taxon>
        <taxon>Platyhelminthes</taxon>
        <taxon>Monogenea</taxon>
        <taxon>Polyopisthocotylea</taxon>
        <taxon>Polystomatidea</taxon>
        <taxon>Polystomatidae</taxon>
        <taxon>Protopolystoma</taxon>
    </lineage>
</organism>
<dbReference type="AlphaFoldDB" id="A0A448XHI2"/>
<protein>
    <submittedName>
        <fullName evidence="2">Uncharacterized protein</fullName>
    </submittedName>
</protein>
<feature type="compositionally biased region" description="Acidic residues" evidence="1">
    <location>
        <begin position="150"/>
        <end position="164"/>
    </location>
</feature>
<gene>
    <name evidence="2" type="ORF">PXEA_LOCUS30316</name>
</gene>
<reference evidence="2" key="1">
    <citation type="submission" date="2018-11" db="EMBL/GenBank/DDBJ databases">
        <authorList>
            <consortium name="Pathogen Informatics"/>
        </authorList>
    </citation>
    <scope>NUCLEOTIDE SEQUENCE</scope>
</reference>
<feature type="region of interest" description="Disordered" evidence="1">
    <location>
        <begin position="128"/>
        <end position="206"/>
    </location>
</feature>
<dbReference type="Proteomes" id="UP000784294">
    <property type="component" value="Unassembled WGS sequence"/>
</dbReference>
<comment type="caution">
    <text evidence="2">The sequence shown here is derived from an EMBL/GenBank/DDBJ whole genome shotgun (WGS) entry which is preliminary data.</text>
</comment>
<feature type="compositionally biased region" description="Polar residues" evidence="1">
    <location>
        <begin position="128"/>
        <end position="145"/>
    </location>
</feature>
<evidence type="ECO:0000313" key="3">
    <source>
        <dbReference type="Proteomes" id="UP000784294"/>
    </source>
</evidence>
<evidence type="ECO:0000313" key="2">
    <source>
        <dbReference type="EMBL" id="VEL36876.1"/>
    </source>
</evidence>
<name>A0A448XHI2_9PLAT</name>
<dbReference type="EMBL" id="CAAALY010253425">
    <property type="protein sequence ID" value="VEL36876.1"/>
    <property type="molecule type" value="Genomic_DNA"/>
</dbReference>